<dbReference type="InterPro" id="IPR037066">
    <property type="entry name" value="Plug_dom_sf"/>
</dbReference>
<keyword evidence="6 7" id="KW-0998">Cell outer membrane</keyword>
<proteinExistence type="inferred from homology"/>
<dbReference type="Proteomes" id="UP000307602">
    <property type="component" value="Unassembled WGS sequence"/>
</dbReference>
<dbReference type="Gene3D" id="2.170.130.10">
    <property type="entry name" value="TonB-dependent receptor, plug domain"/>
    <property type="match status" value="1"/>
</dbReference>
<organism evidence="10 11">
    <name type="scientific">Flavivirga rizhaonensis</name>
    <dbReference type="NCBI Taxonomy" id="2559571"/>
    <lineage>
        <taxon>Bacteria</taxon>
        <taxon>Pseudomonadati</taxon>
        <taxon>Bacteroidota</taxon>
        <taxon>Flavobacteriia</taxon>
        <taxon>Flavobacteriales</taxon>
        <taxon>Flavobacteriaceae</taxon>
        <taxon>Flavivirga</taxon>
    </lineage>
</organism>
<dbReference type="Pfam" id="PF13715">
    <property type="entry name" value="CarbopepD_reg_2"/>
    <property type="match status" value="1"/>
</dbReference>
<dbReference type="NCBIfam" id="TIGR04056">
    <property type="entry name" value="OMP_RagA_SusC"/>
    <property type="match status" value="1"/>
</dbReference>
<keyword evidence="4 7" id="KW-0812">Transmembrane</keyword>
<comment type="caution">
    <text evidence="10">The sequence shown here is derived from an EMBL/GenBank/DDBJ whole genome shotgun (WGS) entry which is preliminary data.</text>
</comment>
<evidence type="ECO:0000256" key="6">
    <source>
        <dbReference type="ARBA" id="ARBA00023237"/>
    </source>
</evidence>
<dbReference type="NCBIfam" id="TIGR04057">
    <property type="entry name" value="SusC_RagA_signa"/>
    <property type="match status" value="1"/>
</dbReference>
<dbReference type="PROSITE" id="PS52016">
    <property type="entry name" value="TONB_DEPENDENT_REC_3"/>
    <property type="match status" value="1"/>
</dbReference>
<evidence type="ECO:0000256" key="5">
    <source>
        <dbReference type="ARBA" id="ARBA00023136"/>
    </source>
</evidence>
<protein>
    <submittedName>
        <fullName evidence="10">TonB-dependent receptor</fullName>
    </submittedName>
</protein>
<dbReference type="Gene3D" id="2.40.170.20">
    <property type="entry name" value="TonB-dependent receptor, beta-barrel domain"/>
    <property type="match status" value="1"/>
</dbReference>
<name>A0A4S1DWG2_9FLAO</name>
<accession>A0A4S1DWG2</accession>
<reference evidence="10 11" key="1">
    <citation type="submission" date="2019-04" db="EMBL/GenBank/DDBJ databases">
        <authorList>
            <person name="Liu A."/>
        </authorList>
    </citation>
    <scope>NUCLEOTIDE SEQUENCE [LARGE SCALE GENOMIC DNA]</scope>
    <source>
        <strain evidence="10 11">RZ03</strain>
    </source>
</reference>
<evidence type="ECO:0000256" key="4">
    <source>
        <dbReference type="ARBA" id="ARBA00022692"/>
    </source>
</evidence>
<keyword evidence="11" id="KW-1185">Reference proteome</keyword>
<keyword evidence="2 7" id="KW-0813">Transport</keyword>
<dbReference type="FunFam" id="2.170.130.10:FF:000008">
    <property type="entry name" value="SusC/RagA family TonB-linked outer membrane protein"/>
    <property type="match status" value="1"/>
</dbReference>
<evidence type="ECO:0000259" key="9">
    <source>
        <dbReference type="Pfam" id="PF07715"/>
    </source>
</evidence>
<dbReference type="Gene3D" id="2.60.40.1120">
    <property type="entry name" value="Carboxypeptidase-like, regulatory domain"/>
    <property type="match status" value="1"/>
</dbReference>
<dbReference type="InterPro" id="IPR023996">
    <property type="entry name" value="TonB-dep_OMP_SusC/RagA"/>
</dbReference>
<dbReference type="SUPFAM" id="SSF56935">
    <property type="entry name" value="Porins"/>
    <property type="match status" value="1"/>
</dbReference>
<evidence type="ECO:0000256" key="3">
    <source>
        <dbReference type="ARBA" id="ARBA00022452"/>
    </source>
</evidence>
<keyword evidence="5 7" id="KW-0472">Membrane</keyword>
<feature type="region of interest" description="Disordered" evidence="8">
    <location>
        <begin position="1029"/>
        <end position="1049"/>
    </location>
</feature>
<evidence type="ECO:0000256" key="8">
    <source>
        <dbReference type="SAM" id="MobiDB-lite"/>
    </source>
</evidence>
<evidence type="ECO:0000256" key="2">
    <source>
        <dbReference type="ARBA" id="ARBA00022448"/>
    </source>
</evidence>
<dbReference type="OrthoDB" id="9768177at2"/>
<comment type="similarity">
    <text evidence="7">Belongs to the TonB-dependent receptor family.</text>
</comment>
<keyword evidence="3 7" id="KW-1134">Transmembrane beta strand</keyword>
<dbReference type="InterPro" id="IPR008969">
    <property type="entry name" value="CarboxyPept-like_regulatory"/>
</dbReference>
<keyword evidence="10" id="KW-0675">Receptor</keyword>
<dbReference type="GO" id="GO:0009279">
    <property type="term" value="C:cell outer membrane"/>
    <property type="evidence" value="ECO:0007669"/>
    <property type="project" value="UniProtKB-SubCell"/>
</dbReference>
<dbReference type="AlphaFoldDB" id="A0A4S1DWG2"/>
<dbReference type="SUPFAM" id="SSF49464">
    <property type="entry name" value="Carboxypeptidase regulatory domain-like"/>
    <property type="match status" value="1"/>
</dbReference>
<dbReference type="Pfam" id="PF07715">
    <property type="entry name" value="Plug"/>
    <property type="match status" value="1"/>
</dbReference>
<evidence type="ECO:0000313" key="11">
    <source>
        <dbReference type="Proteomes" id="UP000307602"/>
    </source>
</evidence>
<dbReference type="InterPro" id="IPR036942">
    <property type="entry name" value="Beta-barrel_TonB_sf"/>
</dbReference>
<feature type="domain" description="TonB-dependent receptor plug" evidence="9">
    <location>
        <begin position="231"/>
        <end position="348"/>
    </location>
</feature>
<dbReference type="InterPro" id="IPR039426">
    <property type="entry name" value="TonB-dep_rcpt-like"/>
</dbReference>
<evidence type="ECO:0000313" key="10">
    <source>
        <dbReference type="EMBL" id="TGV01812.1"/>
    </source>
</evidence>
<dbReference type="InterPro" id="IPR012910">
    <property type="entry name" value="Plug_dom"/>
</dbReference>
<dbReference type="InterPro" id="IPR023997">
    <property type="entry name" value="TonB-dep_OMP_SusC/RagA_CS"/>
</dbReference>
<evidence type="ECO:0000256" key="1">
    <source>
        <dbReference type="ARBA" id="ARBA00004571"/>
    </source>
</evidence>
<gene>
    <name evidence="10" type="ORF">EM932_14150</name>
</gene>
<evidence type="ECO:0000256" key="7">
    <source>
        <dbReference type="PROSITE-ProRule" id="PRU01360"/>
    </source>
</evidence>
<dbReference type="EMBL" id="SRSO01000020">
    <property type="protein sequence ID" value="TGV01812.1"/>
    <property type="molecule type" value="Genomic_DNA"/>
</dbReference>
<comment type="subcellular location">
    <subcellularLocation>
        <location evidence="1 7">Cell outer membrane</location>
        <topology evidence="1 7">Multi-pass membrane protein</topology>
    </subcellularLocation>
</comment>
<sequence>MFNQLIHKFMKFKFTNYLFFRRKELLQFIMRTFVFLFCTTVFSFSPIDIFSQNTNITIEQDKKVTIDEIFDLIRSQTDYTFLYQEDLFKGVPKVLLKKGKIRANRLLKTVISKKDYNVELTDKNTIIIKEVPVIETPQQYNITGTILDANGQPLPGANVLEKGTTNGTQSDFDGRFKITVSGENAVLVISYVGFGSKVISINGQTTISVTLLEDTARLNEVVVVGYGIQNKRAVTSAIATVTAEDLGENSSDSFTRALSGKVAGVQIQQTNGAPGGAIKVRVRGTGSLSGNDPLYVVDGFPIENSDIGNSDQGFNSLSTINPDDIESIQILKDAAASAIYGSRGANGVVIITTKRGKSGKPRFNFSSSISTQSVHNKVDLLTGDQFLDFLRESWTNASATTQPGVPLLNLLNNESQYRGVNTDWQDVIFRNGLVQNYQLSASGGTDKFQYFVSGGYMEEEGIIIESGLKRYSLRANLDAQVTDKLKMGVSITPSFTQNDEVNAEGHWAGNGVILSALIAFPFLPADASTEEFVNNQSDLACCGTPNPALIARERDTESTALRLLANSYLEFEIIDGLKVKTSLGFDYTDFERNDFNPARAIRNGNNTNASSRKLGQRSWLSENTLNYTKSFDKHNLNILGGFTYQEYRDQNNFISASGLQNEAIRTITAFDKVNRAESFVQEWSLVSLLGRLNYSYDDKYFLTAAIRRDGSSRFGANNKYATFPSISAGWLVSDEDFLQDSEKISLLKLKASYGKTGNNRIGNYASLGLLGGGVNYVLGSGNGTNIGGLVPASVSNPDLTWETTKQYNIGVELGLFKNRVAFTVDYFNSETEDLLLNVPIPVSSGFGSSLQNIGRIENKGWEFLVLTKNFTGDFSWSTDFNITFTKNKILELGPEGDPIRSGSGRGALFLNEIGGELGAFNVYKQIGIFQTQDEVDNSATFPRPTFPGDIKYQDTNGDGTISDADRVVIGSNRPDYIWGLVNNFSYKNWDMSIVINGSQGNLVHNVQGAFVLGLQGYMNQFASTLGRWKSASEPGDGRTPRATFDTTGNNSVAETSRFVEDASFTRIQNITIGYNFPSTVTDKLKLNSLRCFFSGNNIATFTDYQGYNPEVSFAGGSALSGGADYGTYPLATRFTLGLKVGF</sequence>